<dbReference type="AlphaFoldDB" id="A0A3P6SB14"/>
<keyword evidence="1" id="KW-0732">Signal</keyword>
<evidence type="ECO:0000313" key="2">
    <source>
        <dbReference type="EMBL" id="VDK52814.1"/>
    </source>
</evidence>
<evidence type="ECO:0000313" key="3">
    <source>
        <dbReference type="Proteomes" id="UP000281553"/>
    </source>
</evidence>
<evidence type="ECO:0000256" key="1">
    <source>
        <dbReference type="SAM" id="SignalP"/>
    </source>
</evidence>
<keyword evidence="3" id="KW-1185">Reference proteome</keyword>
<gene>
    <name evidence="2" type="ORF">DILT_LOCUS1935</name>
</gene>
<dbReference type="EMBL" id="UYRU01017378">
    <property type="protein sequence ID" value="VDK52814.1"/>
    <property type="molecule type" value="Genomic_DNA"/>
</dbReference>
<name>A0A3P6SB14_DIBLA</name>
<feature type="chain" id="PRO_5018295111" evidence="1">
    <location>
        <begin position="24"/>
        <end position="71"/>
    </location>
</feature>
<proteinExistence type="predicted"/>
<feature type="signal peptide" evidence="1">
    <location>
        <begin position="1"/>
        <end position="23"/>
    </location>
</feature>
<dbReference type="Proteomes" id="UP000281553">
    <property type="component" value="Unassembled WGS sequence"/>
</dbReference>
<organism evidence="2 3">
    <name type="scientific">Dibothriocephalus latus</name>
    <name type="common">Fish tapeworm</name>
    <name type="synonym">Diphyllobothrium latum</name>
    <dbReference type="NCBI Taxonomy" id="60516"/>
    <lineage>
        <taxon>Eukaryota</taxon>
        <taxon>Metazoa</taxon>
        <taxon>Spiralia</taxon>
        <taxon>Lophotrochozoa</taxon>
        <taxon>Platyhelminthes</taxon>
        <taxon>Cestoda</taxon>
        <taxon>Eucestoda</taxon>
        <taxon>Diphyllobothriidea</taxon>
        <taxon>Diphyllobothriidae</taxon>
        <taxon>Dibothriocephalus</taxon>
    </lineage>
</organism>
<protein>
    <submittedName>
        <fullName evidence="2">Uncharacterized protein</fullName>
    </submittedName>
</protein>
<accession>A0A3P6SB14</accession>
<sequence length="71" mass="8132">MSRQSLFTFLVFYGLFLQRPLYGQVKLNILITEGICGPTFELFDYPFSVVFPVKALESLEGWHQPAFQAAL</sequence>
<reference evidence="2 3" key="1">
    <citation type="submission" date="2018-11" db="EMBL/GenBank/DDBJ databases">
        <authorList>
            <consortium name="Pathogen Informatics"/>
        </authorList>
    </citation>
    <scope>NUCLEOTIDE SEQUENCE [LARGE SCALE GENOMIC DNA]</scope>
</reference>